<reference evidence="14" key="3">
    <citation type="submission" date="2025-08" db="UniProtKB">
        <authorList>
            <consortium name="Ensembl"/>
        </authorList>
    </citation>
    <scope>IDENTIFICATION</scope>
</reference>
<evidence type="ECO:0000256" key="2">
    <source>
        <dbReference type="ARBA" id="ARBA00004651"/>
    </source>
</evidence>
<dbReference type="PANTHER" id="PTHR11984">
    <property type="entry name" value="CONNEXIN"/>
    <property type="match status" value="1"/>
</dbReference>
<evidence type="ECO:0000256" key="3">
    <source>
        <dbReference type="ARBA" id="ARBA00022475"/>
    </source>
</evidence>
<dbReference type="Pfam" id="PF00029">
    <property type="entry name" value="Connexin"/>
    <property type="match status" value="1"/>
</dbReference>
<comment type="subunit">
    <text evidence="9">A connexon is composed of a hexamer of connexins.</text>
</comment>
<dbReference type="OMA" id="TKFVCNT"/>
<evidence type="ECO:0000256" key="10">
    <source>
        <dbReference type="SAM" id="MobiDB-lite"/>
    </source>
</evidence>
<dbReference type="InterPro" id="IPR017990">
    <property type="entry name" value="Connexin_CS"/>
</dbReference>
<feature type="compositionally biased region" description="Basic and acidic residues" evidence="10">
    <location>
        <begin position="379"/>
        <end position="391"/>
    </location>
</feature>
<comment type="subcellular location">
    <subcellularLocation>
        <location evidence="1">Cell junction</location>
        <location evidence="1">Gap junction</location>
    </subcellularLocation>
    <subcellularLocation>
        <location evidence="2 9">Cell membrane</location>
        <topology evidence="2 9">Multi-pass membrane protein</topology>
    </subcellularLocation>
</comment>
<reference evidence="15" key="2">
    <citation type="submission" date="2023-03" db="EMBL/GenBank/DDBJ databases">
        <authorList>
            <consortium name="Wellcome Sanger Institute Data Sharing"/>
        </authorList>
    </citation>
    <scope>NUCLEOTIDE SEQUENCE [LARGE SCALE GENOMIC DNA]</scope>
</reference>
<feature type="transmembrane region" description="Helical" evidence="11">
    <location>
        <begin position="21"/>
        <end position="40"/>
    </location>
</feature>
<dbReference type="PANTHER" id="PTHR11984:SF6">
    <property type="entry name" value="GAP JUNCTION GAMMA-1 PROTEIN"/>
    <property type="match status" value="1"/>
</dbReference>
<evidence type="ECO:0000256" key="8">
    <source>
        <dbReference type="ARBA" id="ARBA00023136"/>
    </source>
</evidence>
<dbReference type="GO" id="GO:0007267">
    <property type="term" value="P:cell-cell signaling"/>
    <property type="evidence" value="ECO:0007669"/>
    <property type="project" value="TreeGrafter"/>
</dbReference>
<feature type="compositionally biased region" description="Polar residues" evidence="10">
    <location>
        <begin position="393"/>
        <end position="408"/>
    </location>
</feature>
<dbReference type="InterPro" id="IPR013092">
    <property type="entry name" value="Connexin_N"/>
</dbReference>
<dbReference type="Proteomes" id="UP000265100">
    <property type="component" value="Chromosome 20"/>
</dbReference>
<feature type="region of interest" description="Disordered" evidence="10">
    <location>
        <begin position="351"/>
        <end position="451"/>
    </location>
</feature>
<dbReference type="AlphaFoldDB" id="A0A3P8NRN1"/>
<dbReference type="InterPro" id="IPR019570">
    <property type="entry name" value="Connexin_CCC"/>
</dbReference>
<feature type="domain" description="Connexin N-terminal" evidence="12">
    <location>
        <begin position="42"/>
        <end position="75"/>
    </location>
</feature>
<reference evidence="14 15" key="1">
    <citation type="submission" date="2018-05" db="EMBL/GenBank/DDBJ databases">
        <authorList>
            <person name="Datahose"/>
        </authorList>
    </citation>
    <scope>NUCLEOTIDE SEQUENCE</scope>
</reference>
<protein>
    <recommendedName>
        <fullName evidence="9">Gap junction protein</fullName>
    </recommendedName>
</protein>
<evidence type="ECO:0000256" key="7">
    <source>
        <dbReference type="ARBA" id="ARBA00022989"/>
    </source>
</evidence>
<evidence type="ECO:0000256" key="9">
    <source>
        <dbReference type="RuleBase" id="RU000630"/>
    </source>
</evidence>
<evidence type="ECO:0000256" key="11">
    <source>
        <dbReference type="SAM" id="Phobius"/>
    </source>
</evidence>
<keyword evidence="3" id="KW-1003">Cell membrane</keyword>
<keyword evidence="6" id="KW-0965">Cell junction</keyword>
<evidence type="ECO:0000256" key="5">
    <source>
        <dbReference type="ARBA" id="ARBA00022868"/>
    </source>
</evidence>
<keyword evidence="8 11" id="KW-0472">Membrane</keyword>
<keyword evidence="15" id="KW-1185">Reference proteome</keyword>
<evidence type="ECO:0000256" key="4">
    <source>
        <dbReference type="ARBA" id="ARBA00022692"/>
    </source>
</evidence>
<gene>
    <name evidence="14" type="primary">GJC1</name>
</gene>
<feature type="transmembrane region" description="Helical" evidence="11">
    <location>
        <begin position="76"/>
        <end position="96"/>
    </location>
</feature>
<keyword evidence="4 9" id="KW-0812">Transmembrane</keyword>
<dbReference type="GeneTree" id="ENSGT01150000286949"/>
<evidence type="ECO:0000313" key="14">
    <source>
        <dbReference type="Ensembl" id="ENSACLP00000007436.2"/>
    </source>
</evidence>
<dbReference type="STRING" id="8154.ENSACLP00000007436"/>
<keyword evidence="5 9" id="KW-0303">Gap junction</keyword>
<evidence type="ECO:0000313" key="15">
    <source>
        <dbReference type="Proteomes" id="UP000265100"/>
    </source>
</evidence>
<dbReference type="SMART" id="SM01089">
    <property type="entry name" value="Connexin_CCC"/>
    <property type="match status" value="1"/>
</dbReference>
<dbReference type="GO" id="GO:0005922">
    <property type="term" value="C:connexin complex"/>
    <property type="evidence" value="ECO:0007669"/>
    <property type="project" value="InterPro"/>
</dbReference>
<feature type="domain" description="Connexin cysteine-rich" evidence="13">
    <location>
        <begin position="200"/>
        <end position="266"/>
    </location>
</feature>
<evidence type="ECO:0000256" key="1">
    <source>
        <dbReference type="ARBA" id="ARBA00004610"/>
    </source>
</evidence>
<proteinExistence type="inferred from homology"/>
<reference evidence="14" key="4">
    <citation type="submission" date="2025-09" db="UniProtKB">
        <authorList>
            <consortium name="Ensembl"/>
        </authorList>
    </citation>
    <scope>IDENTIFICATION</scope>
</reference>
<dbReference type="SMART" id="SM00037">
    <property type="entry name" value="CNX"/>
    <property type="match status" value="1"/>
</dbReference>
<feature type="compositionally biased region" description="Low complexity" evidence="10">
    <location>
        <begin position="432"/>
        <end position="442"/>
    </location>
</feature>
<feature type="transmembrane region" description="Helical" evidence="11">
    <location>
        <begin position="243"/>
        <end position="261"/>
    </location>
</feature>
<comment type="similarity">
    <text evidence="9">Belongs to the connexin family.</text>
</comment>
<dbReference type="PRINTS" id="PR00206">
    <property type="entry name" value="CONNEXIN"/>
</dbReference>
<dbReference type="Gene3D" id="1.20.1440.80">
    <property type="entry name" value="Gap junction channel protein cysteine-rich domain"/>
    <property type="match status" value="1"/>
</dbReference>
<evidence type="ECO:0000259" key="13">
    <source>
        <dbReference type="SMART" id="SM01089"/>
    </source>
</evidence>
<dbReference type="GO" id="GO:0005243">
    <property type="term" value="F:gap junction channel activity"/>
    <property type="evidence" value="ECO:0007669"/>
    <property type="project" value="TreeGrafter"/>
</dbReference>
<dbReference type="InterPro" id="IPR038359">
    <property type="entry name" value="Connexin_N_sf"/>
</dbReference>
<dbReference type="PROSITE" id="PS00408">
    <property type="entry name" value="CONNEXINS_2"/>
    <property type="match status" value="1"/>
</dbReference>
<dbReference type="InterPro" id="IPR000500">
    <property type="entry name" value="Connexin"/>
</dbReference>
<dbReference type="PROSITE" id="PS00407">
    <property type="entry name" value="CONNEXINS_1"/>
    <property type="match status" value="1"/>
</dbReference>
<name>A0A3P8NRN1_ASTCA</name>
<evidence type="ECO:0000256" key="6">
    <source>
        <dbReference type="ARBA" id="ARBA00022949"/>
    </source>
</evidence>
<accession>A0A3P8NRN1</accession>
<comment type="function">
    <text evidence="9">One gap junction consists of a cluster of closely packed pairs of transmembrane channels, the connexons, through which materials of low MW diffuse from one cell to a neighboring cell.</text>
</comment>
<organism evidence="14 15">
    <name type="scientific">Astatotilapia calliptera</name>
    <name type="common">Eastern happy</name>
    <name type="synonym">Chromis callipterus</name>
    <dbReference type="NCBI Taxonomy" id="8154"/>
    <lineage>
        <taxon>Eukaryota</taxon>
        <taxon>Metazoa</taxon>
        <taxon>Chordata</taxon>
        <taxon>Craniata</taxon>
        <taxon>Vertebrata</taxon>
        <taxon>Euteleostomi</taxon>
        <taxon>Actinopterygii</taxon>
        <taxon>Neopterygii</taxon>
        <taxon>Teleostei</taxon>
        <taxon>Neoteleostei</taxon>
        <taxon>Acanthomorphata</taxon>
        <taxon>Ovalentaria</taxon>
        <taxon>Cichlomorphae</taxon>
        <taxon>Cichliformes</taxon>
        <taxon>Cichlidae</taxon>
        <taxon>African cichlids</taxon>
        <taxon>Pseudocrenilabrinae</taxon>
        <taxon>Haplochromini</taxon>
        <taxon>Astatotilapia</taxon>
    </lineage>
</organism>
<dbReference type="Ensembl" id="ENSACLT00000007601.2">
    <property type="protein sequence ID" value="ENSACLP00000007436.2"/>
    <property type="gene ID" value="ENSACLG00000005040.2"/>
</dbReference>
<evidence type="ECO:0000259" key="12">
    <source>
        <dbReference type="SMART" id="SM00037"/>
    </source>
</evidence>
<sequence>MSWSFLTHLLEEIHNHFTFVGKIWLTALIVFRIVLTAVGGESIYHDERSNFVCNTAQPGCENVCYDAFAPLSHVRFWVFQIILVATPSVMYLGYAVNKIAQAEEKAESGGVNGFSQKKPKKHYLAGRKQHRGIEEAEDDDEEDPMIYEVAEVENDDCEAEKGGSCDRKVKAKVRHDGRHRIKEDGLMCLYIFQLLLRSLLEVAFLYGQYTLYGWSVPAIYVCEEQPCPYKVDCFVSRPTEKTIFLLIMYTVSLLCLTLNIWEMLHLGIGTMCKIIHSTKLPNEELYGLARGQGRLNKVRLSDPFSWNAPAPPPGYNIAIKPPLVGKGNHNQPLPITDLTNAKLACQQNHVNIPQEERQQNGINDENQCRAGKGNAPRAVHKDSGRPQKILEGDNQTYIQLQSHTNNRSTPHRERKHQQTNRHASSRAYTDRGSSGTSSSSKYGVKKGSEWI</sequence>
<keyword evidence="7 11" id="KW-1133">Transmembrane helix</keyword>
<dbReference type="Bgee" id="ENSACLG00000005040">
    <property type="expression patterns" value="Expressed in testis"/>
</dbReference>